<dbReference type="Proteomes" id="UP000294829">
    <property type="component" value="Unassembled WGS sequence"/>
</dbReference>
<evidence type="ECO:0000256" key="1">
    <source>
        <dbReference type="SAM" id="SignalP"/>
    </source>
</evidence>
<evidence type="ECO:0000313" key="3">
    <source>
        <dbReference type="Proteomes" id="UP000294829"/>
    </source>
</evidence>
<keyword evidence="3" id="KW-1185">Reference proteome</keyword>
<organism evidence="2 3">
    <name type="scientific">Sapientia aquatica</name>
    <dbReference type="NCBI Taxonomy" id="1549640"/>
    <lineage>
        <taxon>Bacteria</taxon>
        <taxon>Pseudomonadati</taxon>
        <taxon>Pseudomonadota</taxon>
        <taxon>Betaproteobacteria</taxon>
        <taxon>Burkholderiales</taxon>
        <taxon>Oxalobacteraceae</taxon>
        <taxon>Sapientia</taxon>
    </lineage>
</organism>
<gene>
    <name evidence="2" type="ORF">E2I14_06920</name>
</gene>
<dbReference type="EMBL" id="SMYL01000002">
    <property type="protein sequence ID" value="TDK67477.1"/>
    <property type="molecule type" value="Genomic_DNA"/>
</dbReference>
<sequence length="87" mass="9742">MKRLLLIACIVITSNLLSACGVMNIINNPCTENKTDGSRICSFEDGSQNLTTRTIERDHKMFVSTCSNGYCTEFKEINAPKEKHVEN</sequence>
<name>A0A4R5W6C2_9BURK</name>
<dbReference type="PROSITE" id="PS51257">
    <property type="entry name" value="PROKAR_LIPOPROTEIN"/>
    <property type="match status" value="1"/>
</dbReference>
<keyword evidence="1" id="KW-0732">Signal</keyword>
<feature type="chain" id="PRO_5020225842" description="Lipoprotein" evidence="1">
    <location>
        <begin position="20"/>
        <end position="87"/>
    </location>
</feature>
<evidence type="ECO:0008006" key="4">
    <source>
        <dbReference type="Google" id="ProtNLM"/>
    </source>
</evidence>
<evidence type="ECO:0000313" key="2">
    <source>
        <dbReference type="EMBL" id="TDK67477.1"/>
    </source>
</evidence>
<reference evidence="2 3" key="1">
    <citation type="submission" date="2019-03" db="EMBL/GenBank/DDBJ databases">
        <title>Sapientia aquatica gen. nov., sp. nov., isolated from a crater lake.</title>
        <authorList>
            <person name="Felfoldi T."/>
            <person name="Szabo A."/>
            <person name="Toth E."/>
            <person name="Schumann P."/>
            <person name="Keki Z."/>
            <person name="Marialigeti K."/>
            <person name="Mathe I."/>
        </authorList>
    </citation>
    <scope>NUCLEOTIDE SEQUENCE [LARGE SCALE GENOMIC DNA]</scope>
    <source>
        <strain evidence="2 3">SA-152</strain>
    </source>
</reference>
<comment type="caution">
    <text evidence="2">The sequence shown here is derived from an EMBL/GenBank/DDBJ whole genome shotgun (WGS) entry which is preliminary data.</text>
</comment>
<accession>A0A4R5W6C2</accession>
<proteinExistence type="predicted"/>
<dbReference type="AlphaFoldDB" id="A0A4R5W6C2"/>
<dbReference type="RefSeq" id="WP_133326766.1">
    <property type="nucleotide sequence ID" value="NZ_SMYL01000002.1"/>
</dbReference>
<feature type="signal peptide" evidence="1">
    <location>
        <begin position="1"/>
        <end position="19"/>
    </location>
</feature>
<dbReference type="OrthoDB" id="9910328at2"/>
<protein>
    <recommendedName>
        <fullName evidence="4">Lipoprotein</fullName>
    </recommendedName>
</protein>